<dbReference type="EMBL" id="CAJOBC010155189">
    <property type="protein sequence ID" value="CAF4683874.1"/>
    <property type="molecule type" value="Genomic_DNA"/>
</dbReference>
<proteinExistence type="predicted"/>
<evidence type="ECO:0000313" key="2">
    <source>
        <dbReference type="Proteomes" id="UP000681722"/>
    </source>
</evidence>
<protein>
    <submittedName>
        <fullName evidence="1">Uncharacterized protein</fullName>
    </submittedName>
</protein>
<comment type="caution">
    <text evidence="1">The sequence shown here is derived from an EMBL/GenBank/DDBJ whole genome shotgun (WGS) entry which is preliminary data.</text>
</comment>
<evidence type="ECO:0000313" key="1">
    <source>
        <dbReference type="EMBL" id="CAF4683874.1"/>
    </source>
</evidence>
<name>A0A8S3A4E3_9BILA</name>
<reference evidence="1" key="1">
    <citation type="submission" date="2021-02" db="EMBL/GenBank/DDBJ databases">
        <authorList>
            <person name="Nowell W R."/>
        </authorList>
    </citation>
    <scope>NUCLEOTIDE SEQUENCE</scope>
</reference>
<sequence>MRGGNCKAVVLKKLLEK</sequence>
<accession>A0A8S3A4E3</accession>
<gene>
    <name evidence="1" type="ORF">SRO942_LOCUS51119</name>
</gene>
<dbReference type="AlphaFoldDB" id="A0A8S3A4E3"/>
<dbReference type="Proteomes" id="UP000681722">
    <property type="component" value="Unassembled WGS sequence"/>
</dbReference>
<organism evidence="1 2">
    <name type="scientific">Didymodactylos carnosus</name>
    <dbReference type="NCBI Taxonomy" id="1234261"/>
    <lineage>
        <taxon>Eukaryota</taxon>
        <taxon>Metazoa</taxon>
        <taxon>Spiralia</taxon>
        <taxon>Gnathifera</taxon>
        <taxon>Rotifera</taxon>
        <taxon>Eurotatoria</taxon>
        <taxon>Bdelloidea</taxon>
        <taxon>Philodinida</taxon>
        <taxon>Philodinidae</taxon>
        <taxon>Didymodactylos</taxon>
    </lineage>
</organism>
<feature type="non-terminal residue" evidence="1">
    <location>
        <position position="17"/>
    </location>
</feature>